<organism evidence="9 10">
    <name type="scientific">Namhaeicola litoreus</name>
    <dbReference type="NCBI Taxonomy" id="1052145"/>
    <lineage>
        <taxon>Bacteria</taxon>
        <taxon>Pseudomonadati</taxon>
        <taxon>Bacteroidota</taxon>
        <taxon>Flavobacteriia</taxon>
        <taxon>Flavobacteriales</taxon>
        <taxon>Flavobacteriaceae</taxon>
        <taxon>Namhaeicola</taxon>
    </lineage>
</organism>
<sequence>MEERFILFYTLAYLAEVIGTISGFGSSILFVPIASLFFDFEKVLGITALFHIFSNLSKIAFFKKGINKEIVLKLGIPAIVFVTIGAVMSKFVAQKKLELIMSISLFIIAIFLIIYSKKQIKTTTRNLITGGVLSGFFAGLIGTGGAIRGLTLSAFHLEKNIFIASSALIDLGVDSSRTIVYYLNGYMSKTFLITLPFLVAVSIAGTWTGKKILSKISQKVFQNIVLGVVILTSAVYIFNYLK</sequence>
<evidence type="ECO:0000313" key="10">
    <source>
        <dbReference type="Proteomes" id="UP001597201"/>
    </source>
</evidence>
<evidence type="ECO:0000256" key="7">
    <source>
        <dbReference type="ARBA" id="ARBA00023136"/>
    </source>
</evidence>
<dbReference type="EMBL" id="JBHTMY010000001">
    <property type="protein sequence ID" value="MFD1314295.1"/>
    <property type="molecule type" value="Genomic_DNA"/>
</dbReference>
<keyword evidence="10" id="KW-1185">Reference proteome</keyword>
<evidence type="ECO:0000256" key="1">
    <source>
        <dbReference type="ARBA" id="ARBA00004651"/>
    </source>
</evidence>
<dbReference type="InterPro" id="IPR052017">
    <property type="entry name" value="TSUP"/>
</dbReference>
<protein>
    <recommendedName>
        <fullName evidence="8">Probable membrane transporter protein</fullName>
    </recommendedName>
</protein>
<accession>A0ABW3XYS9</accession>
<proteinExistence type="inferred from homology"/>
<dbReference type="InterPro" id="IPR002781">
    <property type="entry name" value="TM_pro_TauE-like"/>
</dbReference>
<evidence type="ECO:0000256" key="6">
    <source>
        <dbReference type="ARBA" id="ARBA00022989"/>
    </source>
</evidence>
<dbReference type="RefSeq" id="WP_377175758.1">
    <property type="nucleotide sequence ID" value="NZ_JBHTMY010000001.1"/>
</dbReference>
<keyword evidence="7 8" id="KW-0472">Membrane</keyword>
<name>A0ABW3XYS9_9FLAO</name>
<evidence type="ECO:0000256" key="5">
    <source>
        <dbReference type="ARBA" id="ARBA00022692"/>
    </source>
</evidence>
<feature type="transmembrane region" description="Helical" evidence="8">
    <location>
        <begin position="12"/>
        <end position="37"/>
    </location>
</feature>
<keyword evidence="6 8" id="KW-1133">Transmembrane helix</keyword>
<gene>
    <name evidence="9" type="ORF">ACFQ39_01595</name>
</gene>
<feature type="transmembrane region" description="Helical" evidence="8">
    <location>
        <begin position="190"/>
        <end position="208"/>
    </location>
</feature>
<dbReference type="Proteomes" id="UP001597201">
    <property type="component" value="Unassembled WGS sequence"/>
</dbReference>
<keyword evidence="5 8" id="KW-0812">Transmembrane</keyword>
<comment type="caution">
    <text evidence="9">The sequence shown here is derived from an EMBL/GenBank/DDBJ whole genome shotgun (WGS) entry which is preliminary data.</text>
</comment>
<comment type="subcellular location">
    <subcellularLocation>
        <location evidence="1 8">Cell membrane</location>
        <topology evidence="1 8">Multi-pass membrane protein</topology>
    </subcellularLocation>
</comment>
<comment type="similarity">
    <text evidence="2 8">Belongs to the 4-toluene sulfonate uptake permease (TSUP) (TC 2.A.102) family.</text>
</comment>
<reference evidence="10" key="1">
    <citation type="journal article" date="2019" name="Int. J. Syst. Evol. Microbiol.">
        <title>The Global Catalogue of Microorganisms (GCM) 10K type strain sequencing project: providing services to taxonomists for standard genome sequencing and annotation.</title>
        <authorList>
            <consortium name="The Broad Institute Genomics Platform"/>
            <consortium name="The Broad Institute Genome Sequencing Center for Infectious Disease"/>
            <person name="Wu L."/>
            <person name="Ma J."/>
        </authorList>
    </citation>
    <scope>NUCLEOTIDE SEQUENCE [LARGE SCALE GENOMIC DNA]</scope>
    <source>
        <strain evidence="10">CCUG 61485</strain>
    </source>
</reference>
<feature type="transmembrane region" description="Helical" evidence="8">
    <location>
        <begin position="74"/>
        <end position="93"/>
    </location>
</feature>
<feature type="transmembrane region" description="Helical" evidence="8">
    <location>
        <begin position="220"/>
        <end position="241"/>
    </location>
</feature>
<keyword evidence="3" id="KW-0813">Transport</keyword>
<keyword evidence="4 8" id="KW-1003">Cell membrane</keyword>
<evidence type="ECO:0000313" key="9">
    <source>
        <dbReference type="EMBL" id="MFD1314295.1"/>
    </source>
</evidence>
<dbReference type="PANTHER" id="PTHR30269:SF37">
    <property type="entry name" value="MEMBRANE TRANSPORTER PROTEIN"/>
    <property type="match status" value="1"/>
</dbReference>
<feature type="transmembrane region" description="Helical" evidence="8">
    <location>
        <begin position="127"/>
        <end position="147"/>
    </location>
</feature>
<dbReference type="PANTHER" id="PTHR30269">
    <property type="entry name" value="TRANSMEMBRANE PROTEIN YFCA"/>
    <property type="match status" value="1"/>
</dbReference>
<evidence type="ECO:0000256" key="2">
    <source>
        <dbReference type="ARBA" id="ARBA00009142"/>
    </source>
</evidence>
<evidence type="ECO:0000256" key="4">
    <source>
        <dbReference type="ARBA" id="ARBA00022475"/>
    </source>
</evidence>
<evidence type="ECO:0000256" key="8">
    <source>
        <dbReference type="RuleBase" id="RU363041"/>
    </source>
</evidence>
<dbReference type="Pfam" id="PF01925">
    <property type="entry name" value="TauE"/>
    <property type="match status" value="1"/>
</dbReference>
<evidence type="ECO:0000256" key="3">
    <source>
        <dbReference type="ARBA" id="ARBA00022448"/>
    </source>
</evidence>
<feature type="transmembrane region" description="Helical" evidence="8">
    <location>
        <begin position="99"/>
        <end position="115"/>
    </location>
</feature>